<dbReference type="EMBL" id="CP001114">
    <property type="protein sequence ID" value="ACO46136.1"/>
    <property type="molecule type" value="Genomic_DNA"/>
</dbReference>
<protein>
    <submittedName>
        <fullName evidence="5">Putative Transcriptional regulator, GntR family</fullName>
    </submittedName>
</protein>
<dbReference type="PANTHER" id="PTHR43537">
    <property type="entry name" value="TRANSCRIPTIONAL REGULATOR, GNTR FAMILY"/>
    <property type="match status" value="1"/>
</dbReference>
<keyword evidence="3" id="KW-0804">Transcription</keyword>
<dbReference type="Gene3D" id="1.20.120.530">
    <property type="entry name" value="GntR ligand-binding domain-like"/>
    <property type="match status" value="1"/>
</dbReference>
<gene>
    <name evidence="5" type="ordered locus">Deide_12230</name>
</gene>
<evidence type="ECO:0000313" key="5">
    <source>
        <dbReference type="EMBL" id="ACO46136.1"/>
    </source>
</evidence>
<dbReference type="AlphaFoldDB" id="C1CVB9"/>
<dbReference type="Proteomes" id="UP000002208">
    <property type="component" value="Chromosome"/>
</dbReference>
<dbReference type="OrthoDB" id="9781630at2"/>
<dbReference type="Pfam" id="PF07729">
    <property type="entry name" value="FCD"/>
    <property type="match status" value="1"/>
</dbReference>
<dbReference type="PANTHER" id="PTHR43537:SF49">
    <property type="entry name" value="TRANSCRIPTIONAL REGULATORY PROTEIN"/>
    <property type="match status" value="1"/>
</dbReference>
<keyword evidence="6" id="KW-1185">Reference proteome</keyword>
<dbReference type="PROSITE" id="PS50949">
    <property type="entry name" value="HTH_GNTR"/>
    <property type="match status" value="1"/>
</dbReference>
<dbReference type="SMART" id="SM00895">
    <property type="entry name" value="FCD"/>
    <property type="match status" value="1"/>
</dbReference>
<dbReference type="GO" id="GO:0003700">
    <property type="term" value="F:DNA-binding transcription factor activity"/>
    <property type="evidence" value="ECO:0007669"/>
    <property type="project" value="InterPro"/>
</dbReference>
<organism evidence="5 6">
    <name type="scientific">Deinococcus deserti (strain DSM 17065 / CIP 109153 / LMG 22923 / VCD115)</name>
    <dbReference type="NCBI Taxonomy" id="546414"/>
    <lineage>
        <taxon>Bacteria</taxon>
        <taxon>Thermotogati</taxon>
        <taxon>Deinococcota</taxon>
        <taxon>Deinococci</taxon>
        <taxon>Deinococcales</taxon>
        <taxon>Deinococcaceae</taxon>
        <taxon>Deinococcus</taxon>
    </lineage>
</organism>
<dbReference type="SMART" id="SM00345">
    <property type="entry name" value="HTH_GNTR"/>
    <property type="match status" value="1"/>
</dbReference>
<dbReference type="InterPro" id="IPR000524">
    <property type="entry name" value="Tscrpt_reg_HTH_GntR"/>
</dbReference>
<feature type="domain" description="HTH gntR-type" evidence="4">
    <location>
        <begin position="9"/>
        <end position="76"/>
    </location>
</feature>
<dbReference type="GO" id="GO:0003677">
    <property type="term" value="F:DNA binding"/>
    <property type="evidence" value="ECO:0007669"/>
    <property type="project" value="UniProtKB-KW"/>
</dbReference>
<dbReference type="SUPFAM" id="SSF46785">
    <property type="entry name" value="Winged helix' DNA-binding domain"/>
    <property type="match status" value="1"/>
</dbReference>
<dbReference type="InterPro" id="IPR036390">
    <property type="entry name" value="WH_DNA-bd_sf"/>
</dbReference>
<dbReference type="HOGENOM" id="CLU_017584_5_1_0"/>
<dbReference type="eggNOG" id="COG1802">
    <property type="taxonomic scope" value="Bacteria"/>
</dbReference>
<accession>C1CVB9</accession>
<evidence type="ECO:0000313" key="6">
    <source>
        <dbReference type="Proteomes" id="UP000002208"/>
    </source>
</evidence>
<reference evidence="5 6" key="1">
    <citation type="journal article" date="2009" name="PLoS Genet.">
        <title>Alliance of proteomics and genomics to unravel the specificities of Sahara bacterium Deinococcus deserti.</title>
        <authorList>
            <person name="de Groot A."/>
            <person name="Dulermo R."/>
            <person name="Ortet P."/>
            <person name="Blanchard L."/>
            <person name="Guerin P."/>
            <person name="Fernandez B."/>
            <person name="Vacherie B."/>
            <person name="Dossat C."/>
            <person name="Jolivet E."/>
            <person name="Siguier P."/>
            <person name="Chandler M."/>
            <person name="Barakat M."/>
            <person name="Dedieu A."/>
            <person name="Barbe V."/>
            <person name="Heulin T."/>
            <person name="Sommer S."/>
            <person name="Achouak W."/>
            <person name="Armengaud J."/>
        </authorList>
    </citation>
    <scope>NUCLEOTIDE SEQUENCE [LARGE SCALE GENOMIC DNA]</scope>
    <source>
        <strain evidence="6">DSM 17065 / CIP 109153 / LMG 22923 / VCD115</strain>
    </source>
</reference>
<keyword evidence="1" id="KW-0805">Transcription regulation</keyword>
<dbReference type="RefSeq" id="WP_012693259.1">
    <property type="nucleotide sequence ID" value="NC_012526.1"/>
</dbReference>
<dbReference type="KEGG" id="ddr:Deide_12230"/>
<dbReference type="InterPro" id="IPR008920">
    <property type="entry name" value="TF_FadR/GntR_C"/>
</dbReference>
<sequence length="232" mass="25225">MVFQPVASARVVDVVRDRLRQAILAGDLAPGTRLSVPELARQLEVSRSPVREAILLLVGEGLAVEHSRRGVEVAQLCLSDVLELYELRAATDSLAAALAADRMSATELTALRGVLDAQGAAALRDARQFRTLDSRFHLIIVQSSGNARLARHAELLSREMCLAGPWLLGSEAHLKLSHEEHRVIERALRQRDGPGAELAMRAHLRRIASSIRALHSSHLSSALHSPPGENHA</sequence>
<evidence type="ECO:0000256" key="1">
    <source>
        <dbReference type="ARBA" id="ARBA00023015"/>
    </source>
</evidence>
<dbReference type="STRING" id="546414.Deide_12230"/>
<name>C1CVB9_DEIDV</name>
<dbReference type="InterPro" id="IPR011711">
    <property type="entry name" value="GntR_C"/>
</dbReference>
<dbReference type="CDD" id="cd07377">
    <property type="entry name" value="WHTH_GntR"/>
    <property type="match status" value="1"/>
</dbReference>
<evidence type="ECO:0000256" key="3">
    <source>
        <dbReference type="ARBA" id="ARBA00023163"/>
    </source>
</evidence>
<evidence type="ECO:0000259" key="4">
    <source>
        <dbReference type="PROSITE" id="PS50949"/>
    </source>
</evidence>
<dbReference type="PaxDb" id="546414-Deide_12230"/>
<proteinExistence type="predicted"/>
<dbReference type="Gene3D" id="1.10.10.10">
    <property type="entry name" value="Winged helix-like DNA-binding domain superfamily/Winged helix DNA-binding domain"/>
    <property type="match status" value="1"/>
</dbReference>
<keyword evidence="2" id="KW-0238">DNA-binding</keyword>
<dbReference type="Pfam" id="PF00392">
    <property type="entry name" value="GntR"/>
    <property type="match status" value="1"/>
</dbReference>
<dbReference type="SUPFAM" id="SSF48008">
    <property type="entry name" value="GntR ligand-binding domain-like"/>
    <property type="match status" value="1"/>
</dbReference>
<dbReference type="InterPro" id="IPR036388">
    <property type="entry name" value="WH-like_DNA-bd_sf"/>
</dbReference>
<evidence type="ECO:0000256" key="2">
    <source>
        <dbReference type="ARBA" id="ARBA00023125"/>
    </source>
</evidence>